<accession>A0ACB7F7R2</accession>
<gene>
    <name evidence="1" type="primary">BRAP</name>
    <name evidence="1" type="ORF">GBF38_009582</name>
</gene>
<organism evidence="1 2">
    <name type="scientific">Nibea albiflora</name>
    <name type="common">Yellow drum</name>
    <name type="synonym">Corvina albiflora</name>
    <dbReference type="NCBI Taxonomy" id="240163"/>
    <lineage>
        <taxon>Eukaryota</taxon>
        <taxon>Metazoa</taxon>
        <taxon>Chordata</taxon>
        <taxon>Craniata</taxon>
        <taxon>Vertebrata</taxon>
        <taxon>Euteleostomi</taxon>
        <taxon>Actinopterygii</taxon>
        <taxon>Neopterygii</taxon>
        <taxon>Teleostei</taxon>
        <taxon>Neoteleostei</taxon>
        <taxon>Acanthomorphata</taxon>
        <taxon>Eupercaria</taxon>
        <taxon>Sciaenidae</taxon>
        <taxon>Nibea</taxon>
    </lineage>
</organism>
<dbReference type="EMBL" id="CM024803">
    <property type="protein sequence ID" value="KAG8010493.1"/>
    <property type="molecule type" value="Genomic_DNA"/>
</dbReference>
<keyword evidence="2" id="KW-1185">Reference proteome</keyword>
<comment type="caution">
    <text evidence="1">The sequence shown here is derived from an EMBL/GenBank/DDBJ whole genome shotgun (WGS) entry which is preliminary data.</text>
</comment>
<protein>
    <submittedName>
        <fullName evidence="1">BRCA1-associated protein</fullName>
    </submittedName>
</protein>
<name>A0ACB7F7R2_NIBAL</name>
<dbReference type="Proteomes" id="UP000805704">
    <property type="component" value="Chromosome 15"/>
</dbReference>
<sequence>MSVSLVVIRLELADQSPSPRGFRYSAVEGMSDEELQEKALGVAKHALSGKTELERAAVLHQHIGSRAMGDMVIETFEPSPADGQEGTESSQDGSEATGAVPDSPSKQLPEQISFFSGNPSVEIIHGIMHLYKTNHDLMKLLAPFNDVMEHMKIIRDSTPNQYMVLIKFCKQADADSFYTACNGRQFNSIEDAVCQLVYVERAEVIKSEEGASLPVMELTELPKCTVCLERMDESNLWICLICGHIGCGRYVSRHAYKHFEETQHTYAMQLTNHRVWDYAGDNYVHRLVASKTDGKMVQYECEGDTCHAEKIDALQLEYSYLLTSQLESQRIYWENKIVHLEKETAEEINNMKAKFKETLERCDNLERRFGEISKEKQGIDKKCTQLSSRVAKLSQELKEEQEMNRCLRANQAQLQSQLAEEERKGKESGERKDEAIGELQEQLRDVMFYLETQQQIEHLPPEARSEIQEGQINIGASPSDGALGSAGAGTASSGRGRRGRGRKRK</sequence>
<evidence type="ECO:0000313" key="1">
    <source>
        <dbReference type="EMBL" id="KAG8010493.1"/>
    </source>
</evidence>
<reference evidence="1" key="1">
    <citation type="submission" date="2020-04" db="EMBL/GenBank/DDBJ databases">
        <title>A chromosome-scale assembly and high-density genetic map of the yellow drum (Nibea albiflora) genome.</title>
        <authorList>
            <person name="Xu D."/>
            <person name="Zhang W."/>
            <person name="Chen R."/>
            <person name="Tan P."/>
            <person name="Wang L."/>
            <person name="Song H."/>
            <person name="Tian L."/>
            <person name="Zhu Q."/>
            <person name="Wang B."/>
        </authorList>
    </citation>
    <scope>NUCLEOTIDE SEQUENCE</scope>
    <source>
        <strain evidence="1">ZJHYS-2018</strain>
    </source>
</reference>
<evidence type="ECO:0000313" key="2">
    <source>
        <dbReference type="Proteomes" id="UP000805704"/>
    </source>
</evidence>
<proteinExistence type="predicted"/>